<feature type="transmembrane region" description="Helical" evidence="2">
    <location>
        <begin position="42"/>
        <end position="61"/>
    </location>
</feature>
<dbReference type="EMBL" id="OX451741">
    <property type="protein sequence ID" value="CAI8620019.1"/>
    <property type="molecule type" value="Genomic_DNA"/>
</dbReference>
<proteinExistence type="predicted"/>
<protein>
    <submittedName>
        <fullName evidence="3">Uncharacterized protein</fullName>
    </submittedName>
</protein>
<keyword evidence="2" id="KW-0812">Transmembrane</keyword>
<reference evidence="3 4" key="1">
    <citation type="submission" date="2023-01" db="EMBL/GenBank/DDBJ databases">
        <authorList>
            <person name="Kreplak J."/>
        </authorList>
    </citation>
    <scope>NUCLEOTIDE SEQUENCE [LARGE SCALE GENOMIC DNA]</scope>
</reference>
<dbReference type="AlphaFoldDB" id="A0AAV1BER7"/>
<sequence>MKSEKDQTFVQASHHQRTCTPDADADCSSSAYQIISSVPLQFSFFSHLLYTVFIFILQRFITEDRELKIKIEEITSPTSVNLDDDEDFAR</sequence>
<gene>
    <name evidence="3" type="ORF">VFH_VI198960</name>
</gene>
<keyword evidence="2" id="KW-1133">Transmembrane helix</keyword>
<feature type="region of interest" description="Disordered" evidence="1">
    <location>
        <begin position="1"/>
        <end position="25"/>
    </location>
</feature>
<evidence type="ECO:0000313" key="3">
    <source>
        <dbReference type="EMBL" id="CAI8620019.1"/>
    </source>
</evidence>
<evidence type="ECO:0000256" key="2">
    <source>
        <dbReference type="SAM" id="Phobius"/>
    </source>
</evidence>
<evidence type="ECO:0000313" key="4">
    <source>
        <dbReference type="Proteomes" id="UP001157006"/>
    </source>
</evidence>
<name>A0AAV1BER7_VICFA</name>
<keyword evidence="2" id="KW-0472">Membrane</keyword>
<keyword evidence="4" id="KW-1185">Reference proteome</keyword>
<dbReference type="Proteomes" id="UP001157006">
    <property type="component" value="Chromosome 6"/>
</dbReference>
<evidence type="ECO:0000256" key="1">
    <source>
        <dbReference type="SAM" id="MobiDB-lite"/>
    </source>
</evidence>
<accession>A0AAV1BER7</accession>
<organism evidence="3 4">
    <name type="scientific">Vicia faba</name>
    <name type="common">Broad bean</name>
    <name type="synonym">Faba vulgaris</name>
    <dbReference type="NCBI Taxonomy" id="3906"/>
    <lineage>
        <taxon>Eukaryota</taxon>
        <taxon>Viridiplantae</taxon>
        <taxon>Streptophyta</taxon>
        <taxon>Embryophyta</taxon>
        <taxon>Tracheophyta</taxon>
        <taxon>Spermatophyta</taxon>
        <taxon>Magnoliopsida</taxon>
        <taxon>eudicotyledons</taxon>
        <taxon>Gunneridae</taxon>
        <taxon>Pentapetalae</taxon>
        <taxon>rosids</taxon>
        <taxon>fabids</taxon>
        <taxon>Fabales</taxon>
        <taxon>Fabaceae</taxon>
        <taxon>Papilionoideae</taxon>
        <taxon>50 kb inversion clade</taxon>
        <taxon>NPAAA clade</taxon>
        <taxon>Hologalegina</taxon>
        <taxon>IRL clade</taxon>
        <taxon>Fabeae</taxon>
        <taxon>Vicia</taxon>
    </lineage>
</organism>